<dbReference type="SUPFAM" id="SSF50044">
    <property type="entry name" value="SH3-domain"/>
    <property type="match status" value="2"/>
</dbReference>
<comment type="caution">
    <text evidence="6">The sequence shown here is derived from an EMBL/GenBank/DDBJ whole genome shotgun (WGS) entry which is preliminary data.</text>
</comment>
<feature type="domain" description="ADF-H" evidence="5">
    <location>
        <begin position="18"/>
        <end position="145"/>
    </location>
</feature>
<evidence type="ECO:0000259" key="5">
    <source>
        <dbReference type="PROSITE" id="PS51263"/>
    </source>
</evidence>
<evidence type="ECO:0000259" key="4">
    <source>
        <dbReference type="PROSITE" id="PS50002"/>
    </source>
</evidence>
<feature type="compositionally biased region" description="Pro residues" evidence="3">
    <location>
        <begin position="426"/>
        <end position="435"/>
    </location>
</feature>
<dbReference type="GO" id="GO:0030833">
    <property type="term" value="P:regulation of actin filament polymerization"/>
    <property type="evidence" value="ECO:0007669"/>
    <property type="project" value="TreeGrafter"/>
</dbReference>
<reference evidence="6 7" key="1">
    <citation type="submission" date="2019-03" db="EMBL/GenBank/DDBJ databases">
        <title>Sequencing 23 genomes of Wallemia ichthyophaga.</title>
        <authorList>
            <person name="Gostincar C."/>
        </authorList>
    </citation>
    <scope>NUCLEOTIDE SEQUENCE [LARGE SCALE GENOMIC DNA]</scope>
    <source>
        <strain evidence="6 7">EXF-5753</strain>
    </source>
</reference>
<evidence type="ECO:0008006" key="8">
    <source>
        <dbReference type="Google" id="ProtNLM"/>
    </source>
</evidence>
<dbReference type="GO" id="GO:0005884">
    <property type="term" value="C:actin filament"/>
    <property type="evidence" value="ECO:0007669"/>
    <property type="project" value="TreeGrafter"/>
</dbReference>
<accession>A0A4T0FJU6</accession>
<evidence type="ECO:0000256" key="3">
    <source>
        <dbReference type="SAM" id="MobiDB-lite"/>
    </source>
</evidence>
<dbReference type="Proteomes" id="UP000310189">
    <property type="component" value="Unassembled WGS sequence"/>
</dbReference>
<feature type="region of interest" description="Disordered" evidence="3">
    <location>
        <begin position="217"/>
        <end position="535"/>
    </location>
</feature>
<dbReference type="Gene3D" id="3.40.20.10">
    <property type="entry name" value="Severin"/>
    <property type="match status" value="1"/>
</dbReference>
<feature type="compositionally biased region" description="Polar residues" evidence="3">
    <location>
        <begin position="468"/>
        <end position="486"/>
    </location>
</feature>
<dbReference type="InterPro" id="IPR029006">
    <property type="entry name" value="ADF-H/Gelsolin-like_dom_sf"/>
</dbReference>
<dbReference type="InterPro" id="IPR002108">
    <property type="entry name" value="ADF-H"/>
</dbReference>
<dbReference type="InterPro" id="IPR036028">
    <property type="entry name" value="SH3-like_dom_sf"/>
</dbReference>
<dbReference type="SMART" id="SM00326">
    <property type="entry name" value="SH3"/>
    <property type="match status" value="2"/>
</dbReference>
<evidence type="ECO:0000256" key="1">
    <source>
        <dbReference type="ARBA" id="ARBA00022443"/>
    </source>
</evidence>
<feature type="domain" description="SH3" evidence="4">
    <location>
        <begin position="638"/>
        <end position="696"/>
    </location>
</feature>
<feature type="compositionally biased region" description="Basic and acidic residues" evidence="3">
    <location>
        <begin position="370"/>
        <end position="382"/>
    </location>
</feature>
<dbReference type="CDD" id="cd11281">
    <property type="entry name" value="ADF_drebrin_like"/>
    <property type="match status" value="1"/>
</dbReference>
<feature type="compositionally biased region" description="Low complexity" evidence="3">
    <location>
        <begin position="158"/>
        <end position="174"/>
    </location>
</feature>
<feature type="compositionally biased region" description="Pro residues" evidence="3">
    <location>
        <begin position="622"/>
        <end position="631"/>
    </location>
</feature>
<name>A0A4T0FJU6_9BASI</name>
<feature type="compositionally biased region" description="Low complexity" evidence="3">
    <location>
        <begin position="389"/>
        <end position="403"/>
    </location>
</feature>
<dbReference type="OrthoDB" id="5971719at2759"/>
<sequence>MWARFHTIPKHQLISRRSLTIHQEVTDAYEKVRQPTSRTDWILLGPAQDGGLKLQSEGAGGLEEIEEEFHDGRIQFAFVRVKDPNTQLPKLVQINWLGESVPEFKKGGFHVQLNQLSQILSGAHVTINARAQEDLDPDAILNKVADASGSKFSVNDTGRAPTARPVAPAPVGTAYQPIGTPDIAAMRAQTKPDAPTPVGTNYTPPRNELANLRQVPQAPAAPAAPAAPVAPSPAPVVQPSIPTPAPAPAPAPAPRPSGGAFGGIVGKAGDWSVPKSVPTPSTPAPAPPAPVPAPVPAAPAPAPAPAASAAPADERPGKVGTAYEPVKLPAPKKLGNRFPFAQGADTATPPVSSPGIGAGIGGNTPPKKLTWSERQAEARRQAEEEEARSSAAFNQASTATAAAAPPPPPPMPTSTRPVAAETAVSTPPPPPPMPSRPGGDAEPAPAPAPAAAFPPPPPAPPAPPAPPVSSSYEAHSGLRQSPSQEALIQAEMEKLKVEEEQVNAAPAAPAAPPAPPAPPMPSRPDTAARSQKAKVVYEYEATEDNEMDLEEDEIIHDIEQVDDGWWSGKGRNGREGLFPANYVELIEDDGDSGVASQPPPPPPAPPAPPAPAPAPAAAVSAPAPPPPPPMPARQDSVNAGKTATAEYDYEAGEDNEISFAEGDTITHIDAVSDDWYEGTAKDGSRGLFPANYVTMN</sequence>
<feature type="compositionally biased region" description="Pro residues" evidence="3">
    <location>
        <begin position="280"/>
        <end position="304"/>
    </location>
</feature>
<dbReference type="GO" id="GO:0030427">
    <property type="term" value="C:site of polarized growth"/>
    <property type="evidence" value="ECO:0007669"/>
    <property type="project" value="TreeGrafter"/>
</dbReference>
<feature type="compositionally biased region" description="Low complexity" evidence="3">
    <location>
        <begin position="267"/>
        <end position="279"/>
    </location>
</feature>
<dbReference type="Gene3D" id="2.30.30.40">
    <property type="entry name" value="SH3 Domains"/>
    <property type="match status" value="2"/>
</dbReference>
<dbReference type="InterPro" id="IPR001452">
    <property type="entry name" value="SH3_domain"/>
</dbReference>
<feature type="domain" description="SH3" evidence="4">
    <location>
        <begin position="528"/>
        <end position="588"/>
    </location>
</feature>
<protein>
    <recommendedName>
        <fullName evidence="8">Drebrin-like protein</fullName>
    </recommendedName>
</protein>
<evidence type="ECO:0000313" key="6">
    <source>
        <dbReference type="EMBL" id="TIA86976.1"/>
    </source>
</evidence>
<dbReference type="PANTHER" id="PTHR10829">
    <property type="entry name" value="CORTACTIN AND DREBRIN"/>
    <property type="match status" value="1"/>
</dbReference>
<dbReference type="SMART" id="SM00102">
    <property type="entry name" value="ADF"/>
    <property type="match status" value="1"/>
</dbReference>
<feature type="compositionally biased region" description="Pro residues" evidence="3">
    <location>
        <begin position="597"/>
        <end position="614"/>
    </location>
</feature>
<dbReference type="AlphaFoldDB" id="A0A4T0FJU6"/>
<dbReference type="PROSITE" id="PS51263">
    <property type="entry name" value="ADF_H"/>
    <property type="match status" value="1"/>
</dbReference>
<feature type="region of interest" description="Disordered" evidence="3">
    <location>
        <begin position="152"/>
        <end position="174"/>
    </location>
</feature>
<dbReference type="Pfam" id="PF14604">
    <property type="entry name" value="SH3_9"/>
    <property type="match status" value="2"/>
</dbReference>
<dbReference type="PROSITE" id="PS50002">
    <property type="entry name" value="SH3"/>
    <property type="match status" value="2"/>
</dbReference>
<dbReference type="GO" id="GO:0030864">
    <property type="term" value="C:cortical actin cytoskeleton"/>
    <property type="evidence" value="ECO:0007669"/>
    <property type="project" value="TreeGrafter"/>
</dbReference>
<dbReference type="PRINTS" id="PR00452">
    <property type="entry name" value="SH3DOMAIN"/>
</dbReference>
<evidence type="ECO:0000256" key="2">
    <source>
        <dbReference type="PROSITE-ProRule" id="PRU00192"/>
    </source>
</evidence>
<dbReference type="SUPFAM" id="SSF55753">
    <property type="entry name" value="Actin depolymerizing proteins"/>
    <property type="match status" value="1"/>
</dbReference>
<organism evidence="6 7">
    <name type="scientific">Wallemia hederae</name>
    <dbReference type="NCBI Taxonomy" id="1540922"/>
    <lineage>
        <taxon>Eukaryota</taxon>
        <taxon>Fungi</taxon>
        <taxon>Dikarya</taxon>
        <taxon>Basidiomycota</taxon>
        <taxon>Wallemiomycotina</taxon>
        <taxon>Wallemiomycetes</taxon>
        <taxon>Wallemiales</taxon>
        <taxon>Wallemiaceae</taxon>
        <taxon>Wallemia</taxon>
    </lineage>
</organism>
<feature type="region of interest" description="Disordered" evidence="3">
    <location>
        <begin position="582"/>
        <end position="653"/>
    </location>
</feature>
<dbReference type="CDD" id="cd11819">
    <property type="entry name" value="SH3_Cortactin_like"/>
    <property type="match status" value="2"/>
</dbReference>
<dbReference type="EMBL" id="SPNW01000069">
    <property type="protein sequence ID" value="TIA86976.1"/>
    <property type="molecule type" value="Genomic_DNA"/>
</dbReference>
<dbReference type="Pfam" id="PF00241">
    <property type="entry name" value="Cofilin_ADF"/>
    <property type="match status" value="1"/>
</dbReference>
<dbReference type="PRINTS" id="PR00499">
    <property type="entry name" value="P67PHOX"/>
</dbReference>
<gene>
    <name evidence="6" type="ORF">E3P99_03464</name>
</gene>
<feature type="compositionally biased region" description="Low complexity" evidence="3">
    <location>
        <begin position="217"/>
        <end position="227"/>
    </location>
</feature>
<keyword evidence="7" id="KW-1185">Reference proteome</keyword>
<evidence type="ECO:0000313" key="7">
    <source>
        <dbReference type="Proteomes" id="UP000310189"/>
    </source>
</evidence>
<feature type="compositionally biased region" description="Pro residues" evidence="3">
    <location>
        <begin position="228"/>
        <end position="255"/>
    </location>
</feature>
<feature type="compositionally biased region" description="Pro residues" evidence="3">
    <location>
        <begin position="509"/>
        <end position="522"/>
    </location>
</feature>
<dbReference type="PANTHER" id="PTHR10829:SF25">
    <property type="entry name" value="DREBRIN-LIKE PROTEIN"/>
    <property type="match status" value="1"/>
</dbReference>
<feature type="compositionally biased region" description="Pro residues" evidence="3">
    <location>
        <begin position="444"/>
        <end position="467"/>
    </location>
</feature>
<keyword evidence="1 2" id="KW-0728">SH3 domain</keyword>
<proteinExistence type="predicted"/>
<dbReference type="GO" id="GO:0051015">
    <property type="term" value="F:actin filament binding"/>
    <property type="evidence" value="ECO:0007669"/>
    <property type="project" value="TreeGrafter"/>
</dbReference>